<evidence type="ECO:0000313" key="1">
    <source>
        <dbReference type="EMBL" id="OEL15699.1"/>
    </source>
</evidence>
<dbReference type="Proteomes" id="UP000095767">
    <property type="component" value="Unassembled WGS sequence"/>
</dbReference>
<name>A0A1E5US29_9POAL</name>
<keyword evidence="2" id="KW-1185">Reference proteome</keyword>
<dbReference type="SUPFAM" id="SSF81383">
    <property type="entry name" value="F-box domain"/>
    <property type="match status" value="1"/>
</dbReference>
<dbReference type="AlphaFoldDB" id="A0A1E5US29"/>
<dbReference type="InterPro" id="IPR036047">
    <property type="entry name" value="F-box-like_dom_sf"/>
</dbReference>
<accession>A0A1E5US29</accession>
<sequence length="182" mass="20022">MGEAVEPPATGFRDIHEDLLELFLLRVRTPFCLVRAAATCKLWRRVIAGAGFLDRSRSLHGPRRFLLGHYAVNATQTTEGGIINTEFVPSTTPRRPAAASHLRERVSLDFLVRPDDGPFTERVLTDSRPSCAIHGPGSIGRFIFLRHDMYAVHAIVETTGMTAWVPSFSTPPATTMASPPPC</sequence>
<organism evidence="1 2">
    <name type="scientific">Dichanthelium oligosanthes</name>
    <dbReference type="NCBI Taxonomy" id="888268"/>
    <lineage>
        <taxon>Eukaryota</taxon>
        <taxon>Viridiplantae</taxon>
        <taxon>Streptophyta</taxon>
        <taxon>Embryophyta</taxon>
        <taxon>Tracheophyta</taxon>
        <taxon>Spermatophyta</taxon>
        <taxon>Magnoliopsida</taxon>
        <taxon>Liliopsida</taxon>
        <taxon>Poales</taxon>
        <taxon>Poaceae</taxon>
        <taxon>PACMAD clade</taxon>
        <taxon>Panicoideae</taxon>
        <taxon>Panicodae</taxon>
        <taxon>Paniceae</taxon>
        <taxon>Dichantheliinae</taxon>
        <taxon>Dichanthelium</taxon>
    </lineage>
</organism>
<gene>
    <name evidence="1" type="ORF">BAE44_0023281</name>
</gene>
<evidence type="ECO:0008006" key="3">
    <source>
        <dbReference type="Google" id="ProtNLM"/>
    </source>
</evidence>
<reference evidence="1 2" key="1">
    <citation type="submission" date="2016-09" db="EMBL/GenBank/DDBJ databases">
        <title>The draft genome of Dichanthelium oligosanthes: A C3 panicoid grass species.</title>
        <authorList>
            <person name="Studer A.J."/>
            <person name="Schnable J.C."/>
            <person name="Brutnell T.P."/>
        </authorList>
    </citation>
    <scope>NUCLEOTIDE SEQUENCE [LARGE SCALE GENOMIC DNA]</scope>
    <source>
        <strain evidence="2">cv. Kellogg 1175</strain>
        <tissue evidence="1">Leaf</tissue>
    </source>
</reference>
<proteinExistence type="predicted"/>
<dbReference type="PANTHER" id="PTHR33207">
    <property type="entry name" value="F-BOX DOMAIN CONTAINING PROTEIN-RELATED"/>
    <property type="match status" value="1"/>
</dbReference>
<evidence type="ECO:0000313" key="2">
    <source>
        <dbReference type="Proteomes" id="UP000095767"/>
    </source>
</evidence>
<dbReference type="OrthoDB" id="696546at2759"/>
<protein>
    <recommendedName>
        <fullName evidence="3">F-box domain-containing protein</fullName>
    </recommendedName>
</protein>
<dbReference type="EMBL" id="LWDX02065820">
    <property type="protein sequence ID" value="OEL15699.1"/>
    <property type="molecule type" value="Genomic_DNA"/>
</dbReference>
<comment type="caution">
    <text evidence="1">The sequence shown here is derived from an EMBL/GenBank/DDBJ whole genome shotgun (WGS) entry which is preliminary data.</text>
</comment>